<keyword evidence="7" id="KW-1278">Translocase</keyword>
<evidence type="ECO:0000256" key="4">
    <source>
        <dbReference type="ARBA" id="ARBA00022475"/>
    </source>
</evidence>
<dbReference type="InterPro" id="IPR003439">
    <property type="entry name" value="ABC_transporter-like_ATP-bd"/>
</dbReference>
<feature type="domain" description="ABC transporter" evidence="9">
    <location>
        <begin position="7"/>
        <end position="247"/>
    </location>
</feature>
<evidence type="ECO:0000256" key="8">
    <source>
        <dbReference type="ARBA" id="ARBA00023136"/>
    </source>
</evidence>
<dbReference type="PANTHER" id="PTHR43553">
    <property type="entry name" value="HEAVY METAL TRANSPORTER"/>
    <property type="match status" value="1"/>
</dbReference>
<dbReference type="InterPro" id="IPR017871">
    <property type="entry name" value="ABC_transporter-like_CS"/>
</dbReference>
<dbReference type="GO" id="GO:0005524">
    <property type="term" value="F:ATP binding"/>
    <property type="evidence" value="ECO:0007669"/>
    <property type="project" value="UniProtKB-KW"/>
</dbReference>
<evidence type="ECO:0000256" key="6">
    <source>
        <dbReference type="ARBA" id="ARBA00022840"/>
    </source>
</evidence>
<dbReference type="PANTHER" id="PTHR43553:SF27">
    <property type="entry name" value="ENERGY-COUPLING FACTOR TRANSPORTER ATP-BINDING PROTEIN ECFA2"/>
    <property type="match status" value="1"/>
</dbReference>
<keyword evidence="6 10" id="KW-0067">ATP-binding</keyword>
<dbReference type="InterPro" id="IPR050095">
    <property type="entry name" value="ECF_ABC_transporter_ATP-bd"/>
</dbReference>
<evidence type="ECO:0000256" key="3">
    <source>
        <dbReference type="ARBA" id="ARBA00022448"/>
    </source>
</evidence>
<gene>
    <name evidence="10" type="ORF">ACFSFW_09675</name>
</gene>
<dbReference type="CDD" id="cd03225">
    <property type="entry name" value="ABC_cobalt_CbiO_domain1"/>
    <property type="match status" value="2"/>
</dbReference>
<evidence type="ECO:0000256" key="5">
    <source>
        <dbReference type="ARBA" id="ARBA00022741"/>
    </source>
</evidence>
<evidence type="ECO:0000256" key="1">
    <source>
        <dbReference type="ARBA" id="ARBA00004202"/>
    </source>
</evidence>
<dbReference type="Pfam" id="PF00005">
    <property type="entry name" value="ABC_tran"/>
    <property type="match status" value="2"/>
</dbReference>
<dbReference type="RefSeq" id="WP_304212428.1">
    <property type="nucleotide sequence ID" value="NZ_JBHUEK010000012.1"/>
</dbReference>
<evidence type="ECO:0000313" key="11">
    <source>
        <dbReference type="Proteomes" id="UP001597227"/>
    </source>
</evidence>
<organism evidence="10 11">
    <name type="scientific">Fredinandcohnia salidurans</name>
    <dbReference type="NCBI Taxonomy" id="2595041"/>
    <lineage>
        <taxon>Bacteria</taxon>
        <taxon>Bacillati</taxon>
        <taxon>Bacillota</taxon>
        <taxon>Bacilli</taxon>
        <taxon>Bacillales</taxon>
        <taxon>Bacillaceae</taxon>
        <taxon>Fredinandcohnia</taxon>
    </lineage>
</organism>
<evidence type="ECO:0000256" key="2">
    <source>
        <dbReference type="ARBA" id="ARBA00005417"/>
    </source>
</evidence>
<keyword evidence="8" id="KW-0472">Membrane</keyword>
<sequence>MSTDSIIHVKDLSFSYPNVDKKTLKKINLQVKKGEFVLLSGTSGSGKTTLAKCLNGIIPHLSEGNLEGDIVINGKNTQYVPMHELSSEIGMVFQNPEDQIFSIRVEDEVAFGVECQGYTQSEIKKRVAYGLQKLRLEDIKKHITFSLSGGQKQKVSIASNLAMLPSILILDDPTTDLDPVSKQEVMDILAELKEELDTTFLIIEHDLNDLIEFIDRVVIMHEGEVLYNGSPSEIFNKHFYELNQLGIRIPDHIRLAKYLFNKGFILDKFPITKKEVLEWTKQLLNSKKLAFPEQKNSPKQDNAKLVASLRNVDFSYSKEKQILHDINLDIRKGELLAIVGHNGCGKSTLMKNLIGLLKPTHGDVEINSKNTKKSKVQDIILDIGYVFQNPDNQLFCNTVEDEIKFGLKNRGYAEDIINQQLELAINTVGLQNKRKEHPFSLSRGERQRLAVATMLVSNPKIILLDEPTTGQDEQNLKSLLSLMETLIKDNEATIVMITHDMEVVAQYASRVVVIDAGKVVMEGEPNDVFFSNYEKLRSLKLKPPIISQFSAELSEFGFPHVSNWNKFSEQFILKDKALAEGSKRSII</sequence>
<dbReference type="SMART" id="SM00382">
    <property type="entry name" value="AAA"/>
    <property type="match status" value="2"/>
</dbReference>
<dbReference type="InterPro" id="IPR003593">
    <property type="entry name" value="AAA+_ATPase"/>
</dbReference>
<reference evidence="11" key="1">
    <citation type="journal article" date="2019" name="Int. J. Syst. Evol. Microbiol.">
        <title>The Global Catalogue of Microorganisms (GCM) 10K type strain sequencing project: providing services to taxonomists for standard genome sequencing and annotation.</title>
        <authorList>
            <consortium name="The Broad Institute Genomics Platform"/>
            <consortium name="The Broad Institute Genome Sequencing Center for Infectious Disease"/>
            <person name="Wu L."/>
            <person name="Ma J."/>
        </authorList>
    </citation>
    <scope>NUCLEOTIDE SEQUENCE [LARGE SCALE GENOMIC DNA]</scope>
    <source>
        <strain evidence="11">CCUG 15531</strain>
    </source>
</reference>
<name>A0ABW4MM31_9BACI</name>
<evidence type="ECO:0000313" key="10">
    <source>
        <dbReference type="EMBL" id="MFD1778935.1"/>
    </source>
</evidence>
<evidence type="ECO:0000256" key="7">
    <source>
        <dbReference type="ARBA" id="ARBA00022967"/>
    </source>
</evidence>
<keyword evidence="3" id="KW-0813">Transport</keyword>
<evidence type="ECO:0000259" key="9">
    <source>
        <dbReference type="PROSITE" id="PS50893"/>
    </source>
</evidence>
<dbReference type="InterPro" id="IPR015856">
    <property type="entry name" value="ABC_transpr_CbiO/EcfA_su"/>
</dbReference>
<comment type="similarity">
    <text evidence="2">Belongs to the ABC transporter superfamily.</text>
</comment>
<dbReference type="SUPFAM" id="SSF52540">
    <property type="entry name" value="P-loop containing nucleoside triphosphate hydrolases"/>
    <property type="match status" value="2"/>
</dbReference>
<dbReference type="PROSITE" id="PS00211">
    <property type="entry name" value="ABC_TRANSPORTER_1"/>
    <property type="match status" value="1"/>
</dbReference>
<comment type="subcellular location">
    <subcellularLocation>
        <location evidence="1">Cell membrane</location>
        <topology evidence="1">Peripheral membrane protein</topology>
    </subcellularLocation>
</comment>
<accession>A0ABW4MM31</accession>
<dbReference type="EMBL" id="JBHUEK010000012">
    <property type="protein sequence ID" value="MFD1778935.1"/>
    <property type="molecule type" value="Genomic_DNA"/>
</dbReference>
<keyword evidence="5" id="KW-0547">Nucleotide-binding</keyword>
<feature type="domain" description="ABC transporter" evidence="9">
    <location>
        <begin position="307"/>
        <end position="541"/>
    </location>
</feature>
<comment type="caution">
    <text evidence="10">The sequence shown here is derived from an EMBL/GenBank/DDBJ whole genome shotgun (WGS) entry which is preliminary data.</text>
</comment>
<dbReference type="Gene3D" id="3.40.50.300">
    <property type="entry name" value="P-loop containing nucleotide triphosphate hydrolases"/>
    <property type="match status" value="2"/>
</dbReference>
<dbReference type="Proteomes" id="UP001597227">
    <property type="component" value="Unassembled WGS sequence"/>
</dbReference>
<proteinExistence type="inferred from homology"/>
<keyword evidence="11" id="KW-1185">Reference proteome</keyword>
<dbReference type="PROSITE" id="PS50893">
    <property type="entry name" value="ABC_TRANSPORTER_2"/>
    <property type="match status" value="2"/>
</dbReference>
<dbReference type="NCBIfam" id="NF010167">
    <property type="entry name" value="PRK13648.1"/>
    <property type="match status" value="2"/>
</dbReference>
<protein>
    <submittedName>
        <fullName evidence="10">ABC transporter ATP-binding protein</fullName>
    </submittedName>
</protein>
<keyword evidence="4" id="KW-1003">Cell membrane</keyword>
<dbReference type="InterPro" id="IPR027417">
    <property type="entry name" value="P-loop_NTPase"/>
</dbReference>